<dbReference type="Pfam" id="PF00652">
    <property type="entry name" value="Ricin_B_lectin"/>
    <property type="match status" value="2"/>
</dbReference>
<dbReference type="SMART" id="SM00458">
    <property type="entry name" value="RICIN"/>
    <property type="match status" value="2"/>
</dbReference>
<feature type="domain" description="Ricin B lectin" evidence="1">
    <location>
        <begin position="220"/>
        <end position="364"/>
    </location>
</feature>
<dbReference type="KEGG" id="more:E1B28_012035"/>
<dbReference type="OrthoDB" id="6770063at2759"/>
<comment type="caution">
    <text evidence="2">The sequence shown here is derived from an EMBL/GenBank/DDBJ whole genome shotgun (WGS) entry which is preliminary data.</text>
</comment>
<evidence type="ECO:0000313" key="3">
    <source>
        <dbReference type="Proteomes" id="UP001049176"/>
    </source>
</evidence>
<dbReference type="InterPro" id="IPR000772">
    <property type="entry name" value="Ricin_B_lectin"/>
</dbReference>
<dbReference type="EMBL" id="CM032188">
    <property type="protein sequence ID" value="KAG7087996.1"/>
    <property type="molecule type" value="Genomic_DNA"/>
</dbReference>
<dbReference type="Proteomes" id="UP001049176">
    <property type="component" value="Chromosome 8"/>
</dbReference>
<dbReference type="CDD" id="cd00161">
    <property type="entry name" value="beta-trefoil_Ricin-like"/>
    <property type="match status" value="2"/>
</dbReference>
<feature type="domain" description="Ricin B lectin" evidence="1">
    <location>
        <begin position="75"/>
        <end position="210"/>
    </location>
</feature>
<organism evidence="2 3">
    <name type="scientific">Marasmius oreades</name>
    <name type="common">fairy-ring Marasmius</name>
    <dbReference type="NCBI Taxonomy" id="181124"/>
    <lineage>
        <taxon>Eukaryota</taxon>
        <taxon>Fungi</taxon>
        <taxon>Dikarya</taxon>
        <taxon>Basidiomycota</taxon>
        <taxon>Agaricomycotina</taxon>
        <taxon>Agaricomycetes</taxon>
        <taxon>Agaricomycetidae</taxon>
        <taxon>Agaricales</taxon>
        <taxon>Marasmiineae</taxon>
        <taxon>Marasmiaceae</taxon>
        <taxon>Marasmius</taxon>
    </lineage>
</organism>
<proteinExistence type="predicted"/>
<accession>A0A9P7RRN4</accession>
<dbReference type="SUPFAM" id="SSF50370">
    <property type="entry name" value="Ricin B-like lectins"/>
    <property type="match status" value="3"/>
</dbReference>
<reference evidence="2" key="1">
    <citation type="journal article" date="2021" name="Genome Biol. Evol.">
        <title>The assembled and annotated genome of the fairy-ring fungus Marasmius oreades.</title>
        <authorList>
            <person name="Hiltunen M."/>
            <person name="Ament-Velasquez S.L."/>
            <person name="Johannesson H."/>
        </authorList>
    </citation>
    <scope>NUCLEOTIDE SEQUENCE</scope>
    <source>
        <strain evidence="2">03SP1</strain>
    </source>
</reference>
<dbReference type="Gene3D" id="2.80.10.50">
    <property type="match status" value="3"/>
</dbReference>
<evidence type="ECO:0000259" key="1">
    <source>
        <dbReference type="SMART" id="SM00458"/>
    </source>
</evidence>
<dbReference type="RefSeq" id="XP_043004467.1">
    <property type="nucleotide sequence ID" value="XM_043157101.1"/>
</dbReference>
<dbReference type="AlphaFoldDB" id="A0A9P7RRN4"/>
<protein>
    <recommendedName>
        <fullName evidence="1">Ricin B lectin domain-containing protein</fullName>
    </recommendedName>
</protein>
<sequence>MKTFCCSAERLRRKLVPIQSERPEIWLYNLRAFLSRLPTCPESNTTYTMRSSAIISLGLSALATVSTASKLQNTNPAFLAEGRFGCITASSDADGAPVVVQDCDTDLTKQDWDFTGFNSQNSPPQPLKIFDDDKCLDVKDGINADGTKLQVWTCISGSTNQLWISVTDFTFQWAGTNKCIDLTDGNINNGNQLQLWTCDSNNWNQQWAPISVPKPPNPTTGVMVEAAGTLPHQANQCMAAAQNADGASVSLTTCANPMGTFPNGNWTWVLPAIGFTGQIKTFDGTKCLDATGGDSSNGNLLQIWSCSEGNTNQLWNVDGPEASRVISWAGQSKCVDVKDGNLASGNDLEIWDCDSSRKQGWQLLTPFV</sequence>
<gene>
    <name evidence="2" type="ORF">E1B28_012035</name>
</gene>
<name>A0A9P7RRN4_9AGAR</name>
<keyword evidence="3" id="KW-1185">Reference proteome</keyword>
<dbReference type="InterPro" id="IPR035992">
    <property type="entry name" value="Ricin_B-like_lectins"/>
</dbReference>
<dbReference type="PROSITE" id="PS50231">
    <property type="entry name" value="RICIN_B_LECTIN"/>
    <property type="match status" value="3"/>
</dbReference>
<evidence type="ECO:0000313" key="2">
    <source>
        <dbReference type="EMBL" id="KAG7087996.1"/>
    </source>
</evidence>
<dbReference type="GeneID" id="66081110"/>